<gene>
    <name evidence="14" type="ORF">SAMN03080618_00635</name>
</gene>
<dbReference type="GO" id="GO:0046872">
    <property type="term" value="F:metal ion binding"/>
    <property type="evidence" value="ECO:0007669"/>
    <property type="project" value="UniProtKB-KW"/>
</dbReference>
<dbReference type="PIRSF" id="PIRSF000178">
    <property type="entry name" value="SDH_cyt_b560"/>
    <property type="match status" value="1"/>
</dbReference>
<dbReference type="Gene3D" id="1.20.1300.10">
    <property type="entry name" value="Fumarate reductase/succinate dehydrogenase, transmembrane subunit"/>
    <property type="match status" value="1"/>
</dbReference>
<dbReference type="SUPFAM" id="SSF81343">
    <property type="entry name" value="Fumarate reductase respiratory complex transmembrane subunits"/>
    <property type="match status" value="1"/>
</dbReference>
<keyword evidence="9 12" id="KW-0408">Iron</keyword>
<dbReference type="EMBL" id="FORF01000003">
    <property type="protein sequence ID" value="SFI50988.1"/>
    <property type="molecule type" value="Genomic_DNA"/>
</dbReference>
<dbReference type="InterPro" id="IPR018495">
    <property type="entry name" value="Succ_DH_cyt_bsu_CS"/>
</dbReference>
<evidence type="ECO:0000256" key="9">
    <source>
        <dbReference type="ARBA" id="ARBA00023004"/>
    </source>
</evidence>
<feature type="binding site" description="axial binding residue" evidence="12">
    <location>
        <position position="85"/>
    </location>
    <ligand>
        <name>heme</name>
        <dbReference type="ChEBI" id="CHEBI:30413"/>
        <note>ligand shared with second transmembrane subunit</note>
    </ligand>
    <ligandPart>
        <name>Fe</name>
        <dbReference type="ChEBI" id="CHEBI:18248"/>
    </ligandPart>
</feature>
<dbReference type="InterPro" id="IPR000701">
    <property type="entry name" value="SuccDH_FuR_B_TM-su"/>
</dbReference>
<dbReference type="PANTHER" id="PTHR10978">
    <property type="entry name" value="SUCCINATE DEHYDROGENASE CYTOCHROME B560 SUBUNIT"/>
    <property type="match status" value="1"/>
</dbReference>
<name>A0A1I3ISP9_9HYPH</name>
<comment type="cofactor">
    <cofactor evidence="12">
        <name>heme</name>
        <dbReference type="ChEBI" id="CHEBI:30413"/>
    </cofactor>
    <text evidence="12">The heme is bound between the two transmembrane subunits.</text>
</comment>
<comment type="subcellular location">
    <subcellularLocation>
        <location evidence="2">Membrane</location>
        <topology evidence="2">Multi-pass membrane protein</topology>
    </subcellularLocation>
</comment>
<dbReference type="InterPro" id="IPR014314">
    <property type="entry name" value="Succ_DH_cytb556"/>
</dbReference>
<evidence type="ECO:0000256" key="7">
    <source>
        <dbReference type="ARBA" id="ARBA00022723"/>
    </source>
</evidence>
<dbReference type="STRING" id="1121003.SAMN03080618_00635"/>
<comment type="similarity">
    <text evidence="3">Belongs to the cytochrome b560 family.</text>
</comment>
<evidence type="ECO:0000256" key="2">
    <source>
        <dbReference type="ARBA" id="ARBA00004141"/>
    </source>
</evidence>
<reference evidence="15" key="1">
    <citation type="submission" date="2016-10" db="EMBL/GenBank/DDBJ databases">
        <authorList>
            <person name="Varghese N."/>
            <person name="Submissions S."/>
        </authorList>
    </citation>
    <scope>NUCLEOTIDE SEQUENCE [LARGE SCALE GENOMIC DNA]</scope>
    <source>
        <strain evidence="15">DSM 21857</strain>
    </source>
</reference>
<proteinExistence type="inferred from homology"/>
<dbReference type="NCBIfam" id="TIGR02970">
    <property type="entry name" value="succ_dehyd_cytB"/>
    <property type="match status" value="1"/>
</dbReference>
<keyword evidence="5 12" id="KW-0349">Heme</keyword>
<keyword evidence="8 13" id="KW-1133">Transmembrane helix</keyword>
<feature type="transmembrane region" description="Helical" evidence="13">
    <location>
        <begin position="109"/>
        <end position="131"/>
    </location>
</feature>
<sequence length="134" mass="14801">MSKSAATRARPLSPHLQIYKPIPTMMMSIVHRITGVALYFGIVLVIAWLLAAATSESWFNTVSAIYGSWIGRLVLFGLTWSLVHHLLGGIRHFVMDTGRALDKQGSTRLATMMPFISIALTILLWVIGYMARGA</sequence>
<keyword evidence="7 12" id="KW-0479">Metal-binding</keyword>
<dbReference type="PROSITE" id="PS01000">
    <property type="entry name" value="SDH_CYT_1"/>
    <property type="match status" value="1"/>
</dbReference>
<protein>
    <recommendedName>
        <fullName evidence="4">Succinate dehydrogenase cytochrome b556 subunit</fullName>
    </recommendedName>
</protein>
<evidence type="ECO:0000313" key="15">
    <source>
        <dbReference type="Proteomes" id="UP000242763"/>
    </source>
</evidence>
<dbReference type="InterPro" id="IPR034804">
    <property type="entry name" value="SQR/QFR_C/D"/>
</dbReference>
<comment type="function">
    <text evidence="1">Membrane-anchoring subunit of succinate dehydrogenase (SDH).</text>
</comment>
<dbReference type="AlphaFoldDB" id="A0A1I3ISP9"/>
<dbReference type="PANTHER" id="PTHR10978:SF5">
    <property type="entry name" value="SUCCINATE DEHYDROGENASE CYTOCHROME B560 SUBUNIT, MITOCHONDRIAL"/>
    <property type="match status" value="1"/>
</dbReference>
<comment type="subunit">
    <text evidence="11">Part of an enzyme complex containing four subunits: a flavoprotein, an iron-sulfur protein, plus two membrane-anchoring proteins, SdhC and SdhD. The complex can form homotrimers.</text>
</comment>
<dbReference type="GO" id="GO:0009055">
    <property type="term" value="F:electron transfer activity"/>
    <property type="evidence" value="ECO:0007669"/>
    <property type="project" value="InterPro"/>
</dbReference>
<accession>A0A1I3ISP9</accession>
<dbReference type="OrthoDB" id="9799441at2"/>
<evidence type="ECO:0000256" key="11">
    <source>
        <dbReference type="ARBA" id="ARBA00025912"/>
    </source>
</evidence>
<dbReference type="CDD" id="cd03499">
    <property type="entry name" value="SQR_TypeC_SdhC"/>
    <property type="match status" value="1"/>
</dbReference>
<feature type="transmembrane region" description="Helical" evidence="13">
    <location>
        <begin position="29"/>
        <end position="49"/>
    </location>
</feature>
<keyword evidence="6 13" id="KW-0812">Transmembrane</keyword>
<dbReference type="PROSITE" id="PS01001">
    <property type="entry name" value="SDH_CYT_2"/>
    <property type="match status" value="1"/>
</dbReference>
<evidence type="ECO:0000256" key="13">
    <source>
        <dbReference type="SAM" id="Phobius"/>
    </source>
</evidence>
<dbReference type="GO" id="GO:0016020">
    <property type="term" value="C:membrane"/>
    <property type="evidence" value="ECO:0007669"/>
    <property type="project" value="UniProtKB-SubCell"/>
</dbReference>
<evidence type="ECO:0000256" key="3">
    <source>
        <dbReference type="ARBA" id="ARBA00007244"/>
    </source>
</evidence>
<keyword evidence="15" id="KW-1185">Reference proteome</keyword>
<feature type="transmembrane region" description="Helical" evidence="13">
    <location>
        <begin position="69"/>
        <end position="88"/>
    </location>
</feature>
<evidence type="ECO:0000256" key="4">
    <source>
        <dbReference type="ARBA" id="ARBA00020076"/>
    </source>
</evidence>
<keyword evidence="10 13" id="KW-0472">Membrane</keyword>
<evidence type="ECO:0000256" key="5">
    <source>
        <dbReference type="ARBA" id="ARBA00022617"/>
    </source>
</evidence>
<dbReference type="GO" id="GO:0006099">
    <property type="term" value="P:tricarboxylic acid cycle"/>
    <property type="evidence" value="ECO:0007669"/>
    <property type="project" value="InterPro"/>
</dbReference>
<dbReference type="Pfam" id="PF01127">
    <property type="entry name" value="Sdh_cyt"/>
    <property type="match status" value="1"/>
</dbReference>
<evidence type="ECO:0000256" key="6">
    <source>
        <dbReference type="ARBA" id="ARBA00022692"/>
    </source>
</evidence>
<evidence type="ECO:0000256" key="8">
    <source>
        <dbReference type="ARBA" id="ARBA00022989"/>
    </source>
</evidence>
<dbReference type="Proteomes" id="UP000242763">
    <property type="component" value="Unassembled WGS sequence"/>
</dbReference>
<evidence type="ECO:0000256" key="1">
    <source>
        <dbReference type="ARBA" id="ARBA00004050"/>
    </source>
</evidence>
<evidence type="ECO:0000313" key="14">
    <source>
        <dbReference type="EMBL" id="SFI50988.1"/>
    </source>
</evidence>
<evidence type="ECO:0000256" key="12">
    <source>
        <dbReference type="PIRSR" id="PIRSR000178-1"/>
    </source>
</evidence>
<evidence type="ECO:0000256" key="10">
    <source>
        <dbReference type="ARBA" id="ARBA00023136"/>
    </source>
</evidence>
<dbReference type="RefSeq" id="WP_091518519.1">
    <property type="nucleotide sequence ID" value="NZ_FORF01000003.1"/>
</dbReference>
<organism evidence="14 15">
    <name type="scientific">Aquamicrobium aerolatum DSM 21857</name>
    <dbReference type="NCBI Taxonomy" id="1121003"/>
    <lineage>
        <taxon>Bacteria</taxon>
        <taxon>Pseudomonadati</taxon>
        <taxon>Pseudomonadota</taxon>
        <taxon>Alphaproteobacteria</taxon>
        <taxon>Hyphomicrobiales</taxon>
        <taxon>Phyllobacteriaceae</taxon>
        <taxon>Aerobium</taxon>
    </lineage>
</organism>